<feature type="transmembrane region" description="Helical" evidence="1">
    <location>
        <begin position="35"/>
        <end position="54"/>
    </location>
</feature>
<comment type="caution">
    <text evidence="2">The sequence shown here is derived from an EMBL/GenBank/DDBJ whole genome shotgun (WGS) entry which is preliminary data.</text>
</comment>
<dbReference type="AlphaFoldDB" id="A0A2D0N955"/>
<keyword evidence="1" id="KW-0472">Membrane</keyword>
<keyword evidence="1" id="KW-0812">Transmembrane</keyword>
<keyword evidence="1" id="KW-1133">Transmembrane helix</keyword>
<sequence length="175" mass="20794">MLCVQVQLRYRLFQFPKVPQLKEVIMNKIRNSNQIKMVSAFSVILIAGFQWYIFTVHKDRVLRSSDFITVPAEIVEHVKFDFIQFRYVEKETGRQQTVSRKLSRNFDPFVHIQTTDKVSLTYDRGKQGTFYVDGYENKPSGLIFYFLFLIALIAQAIFIAVLFDKMDERHWSYEK</sequence>
<proteinExistence type="predicted"/>
<evidence type="ECO:0000313" key="3">
    <source>
        <dbReference type="Proteomes" id="UP000223913"/>
    </source>
</evidence>
<evidence type="ECO:0008006" key="4">
    <source>
        <dbReference type="Google" id="ProtNLM"/>
    </source>
</evidence>
<reference evidence="2 3" key="1">
    <citation type="submission" date="2017-10" db="EMBL/GenBank/DDBJ databases">
        <title>The draft genome sequence of Lewinella nigricans NBRC 102662.</title>
        <authorList>
            <person name="Wang K."/>
        </authorList>
    </citation>
    <scope>NUCLEOTIDE SEQUENCE [LARGE SCALE GENOMIC DNA]</scope>
    <source>
        <strain evidence="2 3">NBRC 102662</strain>
    </source>
</reference>
<keyword evidence="3" id="KW-1185">Reference proteome</keyword>
<dbReference type="EMBL" id="PDUD01000023">
    <property type="protein sequence ID" value="PHN05044.1"/>
    <property type="molecule type" value="Genomic_DNA"/>
</dbReference>
<accession>A0A2D0N955</accession>
<organism evidence="2 3">
    <name type="scientific">Flavilitoribacter nigricans (strain ATCC 23147 / DSM 23189 / NBRC 102662 / NCIMB 1420 / SS-2)</name>
    <name type="common">Lewinella nigricans</name>
    <dbReference type="NCBI Taxonomy" id="1122177"/>
    <lineage>
        <taxon>Bacteria</taxon>
        <taxon>Pseudomonadati</taxon>
        <taxon>Bacteroidota</taxon>
        <taxon>Saprospiria</taxon>
        <taxon>Saprospirales</taxon>
        <taxon>Lewinellaceae</taxon>
        <taxon>Flavilitoribacter</taxon>
    </lineage>
</organism>
<evidence type="ECO:0000256" key="1">
    <source>
        <dbReference type="SAM" id="Phobius"/>
    </source>
</evidence>
<protein>
    <recommendedName>
        <fullName evidence="4">DUF3592 domain-containing protein</fullName>
    </recommendedName>
</protein>
<evidence type="ECO:0000313" key="2">
    <source>
        <dbReference type="EMBL" id="PHN05044.1"/>
    </source>
</evidence>
<feature type="transmembrane region" description="Helical" evidence="1">
    <location>
        <begin position="142"/>
        <end position="163"/>
    </location>
</feature>
<name>A0A2D0N955_FLAN2</name>
<dbReference type="Proteomes" id="UP000223913">
    <property type="component" value="Unassembled WGS sequence"/>
</dbReference>
<gene>
    <name evidence="2" type="ORF">CRP01_18645</name>
</gene>